<dbReference type="InterPro" id="IPR042099">
    <property type="entry name" value="ANL_N_sf"/>
</dbReference>
<dbReference type="Gene3D" id="1.10.1200.10">
    <property type="entry name" value="ACP-like"/>
    <property type="match status" value="4"/>
</dbReference>
<gene>
    <name evidence="9" type="ORF">NFI99_05275</name>
</gene>
<comment type="cofactor">
    <cofactor evidence="1">
        <name>pantetheine 4'-phosphate</name>
        <dbReference type="ChEBI" id="CHEBI:47942"/>
    </cofactor>
</comment>
<dbReference type="Pfam" id="PF00698">
    <property type="entry name" value="Acyl_transf_1"/>
    <property type="match status" value="1"/>
</dbReference>
<dbReference type="SMART" id="SM00827">
    <property type="entry name" value="PKS_AT"/>
    <property type="match status" value="1"/>
</dbReference>
<dbReference type="RefSeq" id="WP_012733782.1">
    <property type="nucleotide sequence ID" value="NZ_CP021075.1"/>
</dbReference>
<dbReference type="SUPFAM" id="SSF47336">
    <property type="entry name" value="ACP-like"/>
    <property type="match status" value="4"/>
</dbReference>
<feature type="domain" description="Carrier" evidence="7">
    <location>
        <begin position="2087"/>
        <end position="2162"/>
    </location>
</feature>
<dbReference type="PANTHER" id="PTHR45527:SF1">
    <property type="entry name" value="FATTY ACID SYNTHASE"/>
    <property type="match status" value="1"/>
</dbReference>
<keyword evidence="10" id="KW-1185">Reference proteome</keyword>
<dbReference type="InterPro" id="IPR045851">
    <property type="entry name" value="AMP-bd_C_sf"/>
</dbReference>
<dbReference type="InterPro" id="IPR014030">
    <property type="entry name" value="Ketoacyl_synth_N"/>
</dbReference>
<dbReference type="InterPro" id="IPR001227">
    <property type="entry name" value="Ac_transferase_dom_sf"/>
</dbReference>
<dbReference type="InterPro" id="IPR018201">
    <property type="entry name" value="Ketoacyl_synth_AS"/>
</dbReference>
<evidence type="ECO:0000256" key="5">
    <source>
        <dbReference type="ARBA" id="ARBA00029443"/>
    </source>
</evidence>
<organism evidence="9 10">
    <name type="scientific">Burkholderia glumae</name>
    <name type="common">Pseudomonas glumae</name>
    <dbReference type="NCBI Taxonomy" id="337"/>
    <lineage>
        <taxon>Bacteria</taxon>
        <taxon>Pseudomonadati</taxon>
        <taxon>Pseudomonadota</taxon>
        <taxon>Betaproteobacteria</taxon>
        <taxon>Burkholderiales</taxon>
        <taxon>Burkholderiaceae</taxon>
        <taxon>Burkholderia</taxon>
    </lineage>
</organism>
<dbReference type="SMART" id="SM00823">
    <property type="entry name" value="PKS_PP"/>
    <property type="match status" value="4"/>
</dbReference>
<dbReference type="InterPro" id="IPR020845">
    <property type="entry name" value="AMP-binding_CS"/>
</dbReference>
<evidence type="ECO:0000256" key="4">
    <source>
        <dbReference type="ARBA" id="ARBA00022679"/>
    </source>
</evidence>
<feature type="domain" description="Carrier" evidence="7">
    <location>
        <begin position="1009"/>
        <end position="1083"/>
    </location>
</feature>
<dbReference type="InterPro" id="IPR036736">
    <property type="entry name" value="ACP-like_sf"/>
</dbReference>
<dbReference type="PROSITE" id="PS00455">
    <property type="entry name" value="AMP_BINDING"/>
    <property type="match status" value="1"/>
</dbReference>
<keyword evidence="2" id="KW-0596">Phosphopantetheine</keyword>
<dbReference type="EMBL" id="CP099583">
    <property type="protein sequence ID" value="USS43856.1"/>
    <property type="molecule type" value="Genomic_DNA"/>
</dbReference>
<dbReference type="CDD" id="cd00833">
    <property type="entry name" value="PKS"/>
    <property type="match status" value="1"/>
</dbReference>
<evidence type="ECO:0000256" key="1">
    <source>
        <dbReference type="ARBA" id="ARBA00001957"/>
    </source>
</evidence>
<dbReference type="Gene3D" id="3.40.47.10">
    <property type="match status" value="1"/>
</dbReference>
<evidence type="ECO:0000256" key="2">
    <source>
        <dbReference type="ARBA" id="ARBA00022450"/>
    </source>
</evidence>
<feature type="domain" description="Ketosynthase family 3 (KS3)" evidence="8">
    <location>
        <begin position="2192"/>
        <end position="2616"/>
    </location>
</feature>
<feature type="domain" description="Carrier" evidence="7">
    <location>
        <begin position="3096"/>
        <end position="3171"/>
    </location>
</feature>
<feature type="region of interest" description="Disordered" evidence="6">
    <location>
        <begin position="1"/>
        <end position="40"/>
    </location>
</feature>
<evidence type="ECO:0000259" key="7">
    <source>
        <dbReference type="PROSITE" id="PS50075"/>
    </source>
</evidence>
<dbReference type="Gene3D" id="3.40.366.10">
    <property type="entry name" value="Malonyl-Coenzyme A Acyl Carrier Protein, domain 2"/>
    <property type="match status" value="1"/>
</dbReference>
<dbReference type="InterPro" id="IPR025110">
    <property type="entry name" value="AMP-bd_C"/>
</dbReference>
<dbReference type="Gene3D" id="3.40.50.980">
    <property type="match status" value="2"/>
</dbReference>
<dbReference type="Pfam" id="PF00668">
    <property type="entry name" value="Condensation"/>
    <property type="match status" value="4"/>
</dbReference>
<dbReference type="SUPFAM" id="SSF52777">
    <property type="entry name" value="CoA-dependent acyltransferases"/>
    <property type="match status" value="8"/>
</dbReference>
<dbReference type="PANTHER" id="PTHR45527">
    <property type="entry name" value="NONRIBOSOMAL PEPTIDE SYNTHETASE"/>
    <property type="match status" value="1"/>
</dbReference>
<evidence type="ECO:0000256" key="3">
    <source>
        <dbReference type="ARBA" id="ARBA00022553"/>
    </source>
</evidence>
<dbReference type="Gene3D" id="3.30.70.3290">
    <property type="match status" value="1"/>
</dbReference>
<dbReference type="Pfam" id="PF00109">
    <property type="entry name" value="ketoacyl-synt"/>
    <property type="match status" value="1"/>
</dbReference>
<comment type="similarity">
    <text evidence="5">In the C-terminal section; belongs to the NRP synthetase family.</text>
</comment>
<dbReference type="InterPro" id="IPR006162">
    <property type="entry name" value="Ppantetheine_attach_site"/>
</dbReference>
<evidence type="ECO:0000259" key="8">
    <source>
        <dbReference type="PROSITE" id="PS52004"/>
    </source>
</evidence>
<evidence type="ECO:0000313" key="10">
    <source>
        <dbReference type="Proteomes" id="UP001056386"/>
    </source>
</evidence>
<keyword evidence="3" id="KW-0597">Phosphoprotein</keyword>
<dbReference type="Gene3D" id="3.40.50.12780">
    <property type="entry name" value="N-terminal domain of ligase-like"/>
    <property type="match status" value="2"/>
</dbReference>
<dbReference type="NCBIfam" id="TIGR01733">
    <property type="entry name" value="AA-adenyl-dom"/>
    <property type="match status" value="3"/>
</dbReference>
<dbReference type="Gene3D" id="3.30.300.30">
    <property type="match status" value="3"/>
</dbReference>
<keyword evidence="4" id="KW-0808">Transferase</keyword>
<dbReference type="CDD" id="cd05930">
    <property type="entry name" value="A_NRPS"/>
    <property type="match status" value="2"/>
</dbReference>
<name>A0ABY5BBN0_BURGL</name>
<dbReference type="Proteomes" id="UP001056386">
    <property type="component" value="Chromosome 2"/>
</dbReference>
<dbReference type="Gene3D" id="3.30.559.30">
    <property type="entry name" value="Nonribosomal peptide synthetase, condensation domain"/>
    <property type="match status" value="4"/>
</dbReference>
<sequence length="4697" mass="501732">MSNKESIENKRRKLLEAFSKQDGGAAREAITRRPRPADVPASAEQQRLWVQMAINGGSGQFHVPHVLEIVGQLDQDLLAAALGDVIERHEALRTRFEDRDGRLFQVVLAPQTPSIPVRLHLADIDDESLSKAIAAEIAEPFDTLRGPLLRVTLHRCGDARQILVLTAHHLIIDGWSLDIVMADWWAAYAARRAGHAPAAAGDSQAPQYADYARWQQARAEAGHDDDRAALDHWKTALTGAATLDLPFALPRPARRGYQGELNFVAIPAEVRSAAEGLARRAGTTLFTVMLAAWRRLLADCADQDDFCIGTTAANRVQPGSERIVGFFANLLALRTPCHGASSFAALVAREHETVACALRHQAVSFDRVAEHVGAPRDAARSPLFQINFVLQNGPDADAPPGPCGLSTTLREDLYPYAQFDLTLFARCEGNAVNCCLVSRADLFEAADAARLADAYVRYLTVLCAQPDDAMGELPRHDPLLERWQHHPLAAALPASIGAQIDALARQDPQRVALRQGGQQLDYATLNARANRLAAHLRELGIAPGSNLGLCLEPGIEMIVAMLATLNAGCAYVPLDSRYPAERLQLLIEDCQASVILTREAVLDRTDVLRDGYLNLVVLDEHEDDIAACDAGFVPVDAAAQRPAYLMYTSGTTDRPKGVIVPQQAILRLAFQPAYLEVRPDDVFLQFAPTAFDASTFEIWTALLNGACLVVPATRDGSLDQLGPLLLEAGVTILWLTSGLFSAMVDHAPDALRGLRYLVCGGDVLSLPHVERARALLANGRVVNGYGPTETTTFATTWTIPDAPARGRPVPIGRPIQGTSVYVLGRSLEQLPVGAAGNLYIAGPGLAHGYANRPDLTAAAFIPDPYGPPGSRMYDSGDIARWGHDGALHYLGRRDRQIKLRGYRIEPAEIEAALAACSGVQAAVVTAETSEQGDRQLVGWWTAEPSGAAPDEASLRRQLKTVLPDHMVPARLHCVPHIPLTANGKVDRVALAALQPIEPASAAAAGPTRLGMNEVERKLHALWRDILGRDDLGLDDSFFDLGGDSLLAIRLKSLAQRAGLEFDVQDLFAHQTLRALAEHIGAAAGKAGKQSTGDAPAAIGAAAPSGRPLLGEADRARLPEGVDYAYPLSRLQLGMLYQSARHARSSVYHDVIGYEIAYPCHTGHLERVLESLALRHPSLRTVLRLDGFSVPLQLVMRDARIPLSVTDLGTLDGERQARQIAAFMDEERFAAFDPADAPLFRCFVFRLSDTRFKLVWSFHHAIIDGWSEAALTTEFLSLYVCLLAGGTLVEAPMETGHREFVALERDALDDPAQREFWRSSLAGARTLSLRRAPLDTEQSAGAGEQVSYEAVPVSAELEAALRALARDANVPLKSVLLAAHLRALQALTGRRDVLSAMVTHVRPENGCAEQAVGLFLNSVPVRAALDADAPAAAQAREVFAIESEIFRHRFYPSQQIGQDNDWLSFGEVLFNFTSFHVLRELGEADVAMLMNRDGHAVNSFPVQIDFSISPSDQRLRCIVGYRADLLRQQDALDIAHAHGVALARLAGLPAGGWLLPSTEALLDEWARPKPGLAVRGSVGERLLARAQARPEAIALIDDAGVTLTYAALRERCETRAAALASLGVSHGAVVAVCAERSAAMLETVLAVLRLGAVYLPLDPALPEARHRFMIDDARPVAILGDAAAPAWLQAGGTRFAALSGLASAPTGIALPDPATVRPEDAGYILYTSGSTGTPKGVLCRQEGVLALFEDLARSWPLGPGDRVLWKTAQSFDVSLTEMLWPLMAGAAIVIARPGGQYDPRYLQDLIVRERVTVVNFVPSMLHLFLQTLDGSRPTPLRAIYAAGEPLLPASVELAARVLPDTLLFNAYGPTEASIYATIWPCAPGTVRIGRAVGEIGTHILGEGLARLPIGATGELCLAGRALATGYLNRPELNAERFVPNPYASGETDRLLYRTGDLARFDRHGDIEFVGRDDTQLKVRGFRIETGEVESVLGSHPAVARVAVLARSTASGTILCAFVETTRELAERELKAHAQATLAPYMVPDRILMLDTMPMMASGKIDRRSLEAMPLDDARAATRADDSAAPPPRRLDSVQAGIAAIWRDVLGLEQIDPDANFFEIGGHSLALIQCQARLRSEFGREVEIGQLFRHTTVRSLAAWLHGPAAPAADAADAADAAAEAAAADREPAAPRRDGHDVAIIGMSATVSGAEDIEAFWRMLMAGEDGITRLDDARLRALGAPADLLENPRFVAARGLIADHEGFDAAFFGYTPREAEVLDPQQRKLMEESHRALEDAGYGDASRPREVGVYVGRGASQYLANHVLGNRAALAALGLYQINALNQPATQIAYRLNLTGPAITLDTACSTSLVALHMAARAVASGECEMALAGAASFSVDGLPGYLHSSGGIFSADGHCRAFDAAASGTVEGSGAGAVVLKRLDHALRDGDHVHAVLKGSALNNDGRDKAGYTAPSPAGQARVIRAALADAQVAPATVAYIETHGTGTVLGDPIEMAALRETYGAHPAPAPRVLGAVKTSIGHLDSAAGLAGVVKAALALQHGTIPGTLHFETPNPLLELDESAFRLQAEPLDWPAGAGGPRRAAVSAFGIGGTNAHVILEAPPPARAASASALPAHCLRLSAATPEALRAAAGRLSRALRRHPEWPLADVAYTLQIGRQDHAHRAFVAAASHDEACAALDDPSMRILASGARDRPVVFLFSGQGAQFQGMARQLHRELPVFRAALDDVCAGFARHAGLALAPALLGEDGGEIRDTALVQPLMFAFEYALFRAWEALGVTPDYLLGHSLGELVAACVAGVFSVDDAIRLVAGRAAAMQAQAPGAMLAVSLTESELLARLPATLALAAVNGPMQAVVSGPLEDIEAFSARLRADGVANARLAASHAFHSPMMAPAAETVRELAASMTLAAPAVPLVSNLSGELLDAARATDPGYWAAQVLGTVRFSAGVRTLAALGDAVWVEIGPRDVLAALVRAHRCAGADAVLAGSSGRRPLTAAALAELHGRLWMAGARLARRDAYAGERRQRLPLPGYAFARTRHWLPAQSAAGDAGETAPPARTDRVETVAATPAASGTALLAEAPGAASDSLGDTVTRIWTECFGYQQIAPNANFFELGGDSLLATRVLSRVHERTGREVSIAAFFNAPTIAGLVAALETPTPPVGDEPAPERAAADAAAPVADAPAALPRRATMSFQQRRLWTLEQLGFGGVVFHLPQCLHLRGPLDRAALQRALEALVARHPALRTSFHAADDGVQQVHPKVEFTLQRLAFSGGPAKEARAFVSRQLADLLDEPFDLARPPLMRARLLELAPNHACLLLVFHHIVVDGWSFRLIAEDLAMLYRELSEGREPALAAPARDYADYSIEQAARHAAGKMAGHEAYWAHLAGAPVLELGDMPRLPGTSGECEMRAVAVDARRSQDVEALARRLNTTSYVVLLSAFLLTLARRTGQHDLVVGTPVANRGDSRTERLVGFFVNMLALRVEVAEPLSALAWIGRVRDCVMNAQAHQDYPFEKLVERHAGARDASLTPLFQVVFSMQEPPTRAIRIGELEVAHESTPETHTEYDLTMNLHRDGDAYAGMLLAREGVFAAGALDDLRERFEEALDALLGGTHDTPLARHDVLSPARTEAWLAAAGDAAEPAGAAVDLRSMLQSTLHAAHEAPAVICAAGTLSYAQLHARVERIAAALHARGIGQGRRVALRLPSGLSALLALLGVIRAGAASLPLDPAAPAARQQAILAQARPGLLIHDGSGPSDWDGCPALGLDALLDEGAALEAAPREPIAPGQLAYTLFTSGSTGQPKGVDVGHRAIALRIQALRQAYGLHAGDRVLQFASPVFDVSLEEMLTTLHAGACLLLIDRKAWPTFAAFGTLLEAQRATVLNLPASFWREWVRALRDGEARLPAHLRLVVTGSESVPLEAVRDWRALVHGRVALLNAYGLTESVITSVVYAIPAAATDGEREVPIGKPLPGARAYVLDEALRPVPPFGRGQLWLGGDSLADGYPGRPDLTAEAFLPDPFSARPGARMYRTGDLVRRDAQGSLVYLGRADRQIKLRGIRIDLTEIEALLNAQAGIREAAVRVATAGDPVRIEAFVVVDAAAGAEPSPQAIQRRLRASMPAHLVPQAIAVVPALPKTAGDKLDRQRLASMPSPADGGAPGCAAVDAGAAHALLAALREVLDTGPIGLDDNYFSLGGDSILVLRVVARLNRAGWQVDPQAFFSCPTLAELAACLVPLAAGSRDEAPASFPLTPYQRRVLQRETPQHWNRALLVQTPQALDPEALRDALRALLELHPGLRCRIDPDTRSAHVTALEDCDLARCFGSHDLQQLDASAAASFIAEHSTALQAGFRFEQGPLLRIAHYRLAERGDRLLLLAHGLIADSHAWSVLLDDYTRAYGQRAAGSRITLAATPCTALAASLRELDAKLEAARRDGAVDAYFATLSSNLPLPRERHGLNLESSQRVVRERLSGAAARLLLRAVPRQLGVKAATVVLASAARALTGWAGGAVCADVGHHGRDWFGADLPLERCIGCFVCDLPVRLPHQSGTLDEAALRVWQTRFDAIPLAALGGDGLTMPAHAKADAWQRTIRPEVSLDFVSATAGRATSQFSAAPEAIGPERCATDTRSHLLNLVCVVGEAEITFECRYSNAIHTPETAARLLRAWHDQVGEVLARVANDSPSLIEHDHD</sequence>
<dbReference type="Pfam" id="PF00550">
    <property type="entry name" value="PP-binding"/>
    <property type="match status" value="4"/>
</dbReference>
<dbReference type="InterPro" id="IPR010071">
    <property type="entry name" value="AA_adenyl_dom"/>
</dbReference>
<reference evidence="9" key="1">
    <citation type="submission" date="2022-06" db="EMBL/GenBank/DDBJ databases">
        <title>Draft genome sequence of Burkholderia glumae strain GR20004 isolated from rice panicle showing bacterial panicle blight.</title>
        <authorList>
            <person name="Choi S.Y."/>
            <person name="Lee Y.H."/>
        </authorList>
    </citation>
    <scope>NUCLEOTIDE SEQUENCE</scope>
    <source>
        <strain evidence="9">GR20004</strain>
    </source>
</reference>
<dbReference type="NCBIfam" id="NF003417">
    <property type="entry name" value="PRK04813.1"/>
    <property type="match status" value="3"/>
</dbReference>
<dbReference type="InterPro" id="IPR020806">
    <property type="entry name" value="PKS_PP-bd"/>
</dbReference>
<accession>A0ABY5BBN0</accession>
<dbReference type="InterPro" id="IPR016036">
    <property type="entry name" value="Malonyl_transacylase_ACP-bd"/>
</dbReference>
<dbReference type="InterPro" id="IPR023213">
    <property type="entry name" value="CAT-like_dom_sf"/>
</dbReference>
<dbReference type="SUPFAM" id="SSF53901">
    <property type="entry name" value="Thiolase-like"/>
    <property type="match status" value="1"/>
</dbReference>
<dbReference type="SUPFAM" id="SSF56801">
    <property type="entry name" value="Acetyl-CoA synthetase-like"/>
    <property type="match status" value="3"/>
</dbReference>
<evidence type="ECO:0000256" key="6">
    <source>
        <dbReference type="SAM" id="MobiDB-lite"/>
    </source>
</evidence>
<dbReference type="InterPro" id="IPR001242">
    <property type="entry name" value="Condensation_dom"/>
</dbReference>
<evidence type="ECO:0000313" key="9">
    <source>
        <dbReference type="EMBL" id="USS43856.1"/>
    </source>
</evidence>
<dbReference type="PROSITE" id="PS50075">
    <property type="entry name" value="CARRIER"/>
    <property type="match status" value="4"/>
</dbReference>
<dbReference type="InterPro" id="IPR016039">
    <property type="entry name" value="Thiolase-like"/>
</dbReference>
<dbReference type="InterPro" id="IPR016035">
    <property type="entry name" value="Acyl_Trfase/lysoPLipase"/>
</dbReference>
<dbReference type="CDD" id="cd19531">
    <property type="entry name" value="LCL_NRPS-like"/>
    <property type="match status" value="2"/>
</dbReference>
<dbReference type="PROSITE" id="PS00606">
    <property type="entry name" value="KS3_1"/>
    <property type="match status" value="1"/>
</dbReference>
<feature type="domain" description="Carrier" evidence="7">
    <location>
        <begin position="4172"/>
        <end position="4246"/>
    </location>
</feature>
<dbReference type="PROSITE" id="PS52004">
    <property type="entry name" value="KS3_2"/>
    <property type="match status" value="1"/>
</dbReference>
<dbReference type="InterPro" id="IPR014031">
    <property type="entry name" value="Ketoacyl_synth_C"/>
</dbReference>
<dbReference type="InterPro" id="IPR009081">
    <property type="entry name" value="PP-bd_ACP"/>
</dbReference>
<proteinExistence type="inferred from homology"/>
<dbReference type="Gene3D" id="2.30.38.10">
    <property type="entry name" value="Luciferase, Domain 3"/>
    <property type="match status" value="1"/>
</dbReference>
<dbReference type="Pfam" id="PF00501">
    <property type="entry name" value="AMP-binding"/>
    <property type="match status" value="3"/>
</dbReference>
<dbReference type="Pfam" id="PF02801">
    <property type="entry name" value="Ketoacyl-synt_C"/>
    <property type="match status" value="1"/>
</dbReference>
<dbReference type="PROSITE" id="PS00012">
    <property type="entry name" value="PHOSPHOPANTETHEINE"/>
    <property type="match status" value="2"/>
</dbReference>
<dbReference type="SUPFAM" id="SSF52151">
    <property type="entry name" value="FabD/lysophospholipase-like"/>
    <property type="match status" value="1"/>
</dbReference>
<dbReference type="SUPFAM" id="SSF55048">
    <property type="entry name" value="Probable ACP-binding domain of malonyl-CoA ACP transacylase"/>
    <property type="match status" value="1"/>
</dbReference>
<dbReference type="CDD" id="cd12117">
    <property type="entry name" value="A_NRPS_Srf_like"/>
    <property type="match status" value="1"/>
</dbReference>
<dbReference type="InterPro" id="IPR020841">
    <property type="entry name" value="PKS_Beta-ketoAc_synthase_dom"/>
</dbReference>
<dbReference type="Gene3D" id="3.30.559.10">
    <property type="entry name" value="Chloramphenicol acetyltransferase-like domain"/>
    <property type="match status" value="4"/>
</dbReference>
<dbReference type="InterPro" id="IPR000873">
    <property type="entry name" value="AMP-dep_synth/lig_dom"/>
</dbReference>
<dbReference type="Pfam" id="PF22621">
    <property type="entry name" value="CurL-like_PKS_C"/>
    <property type="match status" value="1"/>
</dbReference>
<dbReference type="SMART" id="SM00825">
    <property type="entry name" value="PKS_KS"/>
    <property type="match status" value="1"/>
</dbReference>
<protein>
    <submittedName>
        <fullName evidence="9">Hybrid non-ribosomal peptide synthetase/type I polyketide synthase</fullName>
    </submittedName>
</protein>
<dbReference type="InterPro" id="IPR014043">
    <property type="entry name" value="Acyl_transferase_dom"/>
</dbReference>
<dbReference type="Pfam" id="PF13193">
    <property type="entry name" value="AMP-binding_C"/>
    <property type="match status" value="3"/>
</dbReference>